<dbReference type="AlphaFoldDB" id="A0A235F559"/>
<gene>
    <name evidence="2" type="ORF">CGZ90_17705</name>
</gene>
<organism evidence="2 3">
    <name type="scientific">Fictibacillus aquaticus</name>
    <dbReference type="NCBI Taxonomy" id="2021314"/>
    <lineage>
        <taxon>Bacteria</taxon>
        <taxon>Bacillati</taxon>
        <taxon>Bacillota</taxon>
        <taxon>Bacilli</taxon>
        <taxon>Bacillales</taxon>
        <taxon>Fictibacillaceae</taxon>
        <taxon>Fictibacillus</taxon>
    </lineage>
</organism>
<evidence type="ECO:0008006" key="4">
    <source>
        <dbReference type="Google" id="ProtNLM"/>
    </source>
</evidence>
<dbReference type="Proteomes" id="UP000215059">
    <property type="component" value="Unassembled WGS sequence"/>
</dbReference>
<sequence>MNKIKNLILLVSLACILVSCGSPQTEKPQAAKAPEVKAAKIEDAVSVIKKETPTDYKLIEHKPYHFTGQKTPEVYALYRPDSVTEGDFTINIIRVYQFNKDKNAWEGVFNQSITDKMQLTRSMGTVLMLLN</sequence>
<feature type="signal peptide" evidence="1">
    <location>
        <begin position="1"/>
        <end position="21"/>
    </location>
</feature>
<proteinExistence type="predicted"/>
<keyword evidence="3" id="KW-1185">Reference proteome</keyword>
<accession>A0A235F559</accession>
<comment type="caution">
    <text evidence="2">The sequence shown here is derived from an EMBL/GenBank/DDBJ whole genome shotgun (WGS) entry which is preliminary data.</text>
</comment>
<evidence type="ECO:0000256" key="1">
    <source>
        <dbReference type="SAM" id="SignalP"/>
    </source>
</evidence>
<dbReference type="RefSeq" id="WP_094253871.1">
    <property type="nucleotide sequence ID" value="NZ_JBHLXL010000005.1"/>
</dbReference>
<protein>
    <recommendedName>
        <fullName evidence="4">Lipoprotein</fullName>
    </recommendedName>
</protein>
<feature type="chain" id="PRO_5039673898" description="Lipoprotein" evidence="1">
    <location>
        <begin position="22"/>
        <end position="131"/>
    </location>
</feature>
<evidence type="ECO:0000313" key="3">
    <source>
        <dbReference type="Proteomes" id="UP000215059"/>
    </source>
</evidence>
<dbReference type="EMBL" id="NOII01000013">
    <property type="protein sequence ID" value="OYD56389.1"/>
    <property type="molecule type" value="Genomic_DNA"/>
</dbReference>
<reference evidence="2 3" key="1">
    <citation type="submission" date="2017-07" db="EMBL/GenBank/DDBJ databases">
        <title>Fictibacillus sp. nov. GDSW-R2A3 Genome sequencing and assembly.</title>
        <authorList>
            <person name="Mayilraj S."/>
        </authorList>
    </citation>
    <scope>NUCLEOTIDE SEQUENCE [LARGE SCALE GENOMIC DNA]</scope>
    <source>
        <strain evidence="2 3">GDSW-R2A3</strain>
    </source>
</reference>
<dbReference type="PROSITE" id="PS51257">
    <property type="entry name" value="PROKAR_LIPOPROTEIN"/>
    <property type="match status" value="1"/>
</dbReference>
<name>A0A235F559_9BACL</name>
<evidence type="ECO:0000313" key="2">
    <source>
        <dbReference type="EMBL" id="OYD56389.1"/>
    </source>
</evidence>
<keyword evidence="1" id="KW-0732">Signal</keyword>